<dbReference type="Proteomes" id="UP000041254">
    <property type="component" value="Unassembled WGS sequence"/>
</dbReference>
<keyword evidence="2" id="KW-0040">ANK repeat</keyword>
<dbReference type="PhylomeDB" id="A0A0G4GDX0"/>
<keyword evidence="1" id="KW-0677">Repeat</keyword>
<reference evidence="3 4" key="1">
    <citation type="submission" date="2014-11" db="EMBL/GenBank/DDBJ databases">
        <authorList>
            <person name="Zhu J."/>
            <person name="Qi W."/>
            <person name="Song R."/>
        </authorList>
    </citation>
    <scope>NUCLEOTIDE SEQUENCE [LARGE SCALE GENOMIC DNA]</scope>
</reference>
<name>A0A0G4GDX0_VITBC</name>
<gene>
    <name evidence="3" type="ORF">Vbra_17546</name>
</gene>
<keyword evidence="4" id="KW-1185">Reference proteome</keyword>
<protein>
    <submittedName>
        <fullName evidence="3">Uncharacterized protein</fullName>
    </submittedName>
</protein>
<dbReference type="EMBL" id="CDMY01000635">
    <property type="protein sequence ID" value="CEM27592.1"/>
    <property type="molecule type" value="Genomic_DNA"/>
</dbReference>
<dbReference type="InParanoid" id="A0A0G4GDX0"/>
<accession>A0A0G4GDX0</accession>
<evidence type="ECO:0000313" key="4">
    <source>
        <dbReference type="Proteomes" id="UP000041254"/>
    </source>
</evidence>
<dbReference type="InterPro" id="IPR050745">
    <property type="entry name" value="Multifunctional_regulatory"/>
</dbReference>
<proteinExistence type="predicted"/>
<dbReference type="SUPFAM" id="SSF48403">
    <property type="entry name" value="Ankyrin repeat"/>
    <property type="match status" value="1"/>
</dbReference>
<evidence type="ECO:0000313" key="3">
    <source>
        <dbReference type="EMBL" id="CEM27592.1"/>
    </source>
</evidence>
<sequence length="303" mass="32785">MFGWCDATVHGSTDRATKQLASGLAEGDGLPSNAVTRLLEAKAEVKAEVEYMGRAETLLEAAARTCEGDDGALVLKALIEAGADVNAEATRAKALLFNSEPPISALVNRLYMGVLDKIHGSCFHSDYAANCRRADFLRTLDQITPMVRTLLAHRADPNRPSGVLHYYFKAIKDYFTADHPLDAKKRLEFTSILLDGGARVVPSDKWCSFHVACEMHLSDADVHVDIMRRLMTAGGAEQLNTAKQLSGEEEDHPERGPMPPLWREVGAGNTKVAQYLISEGAEAPAGGIEEIAASIKDKGGESH</sequence>
<dbReference type="VEuPathDB" id="CryptoDB:Vbra_17546"/>
<dbReference type="AlphaFoldDB" id="A0A0G4GDX0"/>
<dbReference type="PANTHER" id="PTHR24189:SF50">
    <property type="entry name" value="ANKYRIN REPEAT AND SOCS BOX PROTEIN 2"/>
    <property type="match status" value="1"/>
</dbReference>
<dbReference type="Gene3D" id="1.25.40.20">
    <property type="entry name" value="Ankyrin repeat-containing domain"/>
    <property type="match status" value="1"/>
</dbReference>
<organism evidence="3 4">
    <name type="scientific">Vitrella brassicaformis (strain CCMP3155)</name>
    <dbReference type="NCBI Taxonomy" id="1169540"/>
    <lineage>
        <taxon>Eukaryota</taxon>
        <taxon>Sar</taxon>
        <taxon>Alveolata</taxon>
        <taxon>Colpodellida</taxon>
        <taxon>Vitrellaceae</taxon>
        <taxon>Vitrella</taxon>
    </lineage>
</organism>
<evidence type="ECO:0000256" key="1">
    <source>
        <dbReference type="ARBA" id="ARBA00022737"/>
    </source>
</evidence>
<dbReference type="InterPro" id="IPR036770">
    <property type="entry name" value="Ankyrin_rpt-contain_sf"/>
</dbReference>
<dbReference type="PANTHER" id="PTHR24189">
    <property type="entry name" value="MYOTROPHIN"/>
    <property type="match status" value="1"/>
</dbReference>
<evidence type="ECO:0000256" key="2">
    <source>
        <dbReference type="ARBA" id="ARBA00023043"/>
    </source>
</evidence>